<name>W4QI65_9BACI</name>
<dbReference type="AlphaFoldDB" id="W4QI65"/>
<evidence type="ECO:0000313" key="2">
    <source>
        <dbReference type="Proteomes" id="UP000018895"/>
    </source>
</evidence>
<dbReference type="GO" id="GO:0004386">
    <property type="term" value="F:helicase activity"/>
    <property type="evidence" value="ECO:0007669"/>
    <property type="project" value="UniProtKB-KW"/>
</dbReference>
<reference evidence="1" key="1">
    <citation type="journal article" date="2014" name="Genome Announc.">
        <title>Draft Genome Sequences of Three Alkaliphilic Bacillus Strains, Bacillus wakoensis JCM 9140T, Bacillus akibai JCM 9157T, and Bacillus hemicellulosilyticus JCM 9152T.</title>
        <authorList>
            <person name="Yuki M."/>
            <person name="Oshima K."/>
            <person name="Suda W."/>
            <person name="Oshida Y."/>
            <person name="Kitamura K."/>
            <person name="Iida T."/>
            <person name="Hattori M."/>
            <person name="Ohkuma M."/>
        </authorList>
    </citation>
    <scope>NUCLEOTIDE SEQUENCE [LARGE SCALE GENOMIC DNA]</scope>
    <source>
        <strain evidence="1">JCM 9152</strain>
    </source>
</reference>
<keyword evidence="1" id="KW-0547">Nucleotide-binding</keyword>
<dbReference type="EMBL" id="BAUU01000018">
    <property type="protein sequence ID" value="GAE31338.1"/>
    <property type="molecule type" value="Genomic_DNA"/>
</dbReference>
<protein>
    <submittedName>
        <fullName evidence="1">Helicase</fullName>
    </submittedName>
</protein>
<proteinExistence type="predicted"/>
<organism evidence="1 2">
    <name type="scientific">Halalkalibacter hemicellulosilyticusJCM 9152</name>
    <dbReference type="NCBI Taxonomy" id="1236971"/>
    <lineage>
        <taxon>Bacteria</taxon>
        <taxon>Bacillati</taxon>
        <taxon>Bacillota</taxon>
        <taxon>Bacilli</taxon>
        <taxon>Bacillales</taxon>
        <taxon>Bacillaceae</taxon>
        <taxon>Halalkalibacter</taxon>
    </lineage>
</organism>
<comment type="caution">
    <text evidence="1">The sequence shown here is derived from an EMBL/GenBank/DDBJ whole genome shotgun (WGS) entry which is preliminary data.</text>
</comment>
<keyword evidence="1" id="KW-0347">Helicase</keyword>
<keyword evidence="1" id="KW-0067">ATP-binding</keyword>
<accession>W4QI65</accession>
<keyword evidence="2" id="KW-1185">Reference proteome</keyword>
<gene>
    <name evidence="1" type="ORF">JCM9152_2799</name>
</gene>
<dbReference type="Proteomes" id="UP000018895">
    <property type="component" value="Unassembled WGS sequence"/>
</dbReference>
<dbReference type="STRING" id="1236971.JCM9152_2799"/>
<keyword evidence="1" id="KW-0378">Hydrolase</keyword>
<sequence length="248" mass="29106">MYLLSTPLLFPFLSSFSPRITPTLIKDVFPMSTFDQEFNGWLQNQIAEEPNHRRREFLENGLGHGTLVFLRDIWFPTFGNFNHLYPEWEVRDFNDGYRYLDLAYRPGPHVKGCIEIQGYGPHARDLDVRRFKDLCWRHSLLALDGWILLPIAYLSIKEEPSRCQQLTLAFVGKFISGDAPTELSWLEAEIVRYTRRTLHPVTPLEIAQHLHISVRHTRKLLVKLKEKQILMVTSGKKRARTYTLRSRI</sequence>
<evidence type="ECO:0000313" key="1">
    <source>
        <dbReference type="EMBL" id="GAE31338.1"/>
    </source>
</evidence>